<evidence type="ECO:0000256" key="1">
    <source>
        <dbReference type="SAM" id="Phobius"/>
    </source>
</evidence>
<protein>
    <submittedName>
        <fullName evidence="2">Uncharacterized protein</fullName>
    </submittedName>
</protein>
<proteinExistence type="predicted"/>
<dbReference type="RefSeq" id="WP_191163355.1">
    <property type="nucleotide sequence ID" value="NZ_JACWMX010000004.1"/>
</dbReference>
<dbReference type="AlphaFoldDB" id="A0A926NTD3"/>
<dbReference type="EMBL" id="JACWMX010000004">
    <property type="protein sequence ID" value="MBD1393615.1"/>
    <property type="molecule type" value="Genomic_DNA"/>
</dbReference>
<accession>A0A926NTD3</accession>
<organism evidence="2 3">
    <name type="scientific">Mucilaginibacter glaciei</name>
    <dbReference type="NCBI Taxonomy" id="2772109"/>
    <lineage>
        <taxon>Bacteria</taxon>
        <taxon>Pseudomonadati</taxon>
        <taxon>Bacteroidota</taxon>
        <taxon>Sphingobacteriia</taxon>
        <taxon>Sphingobacteriales</taxon>
        <taxon>Sphingobacteriaceae</taxon>
        <taxon>Mucilaginibacter</taxon>
    </lineage>
</organism>
<dbReference type="Proteomes" id="UP000619078">
    <property type="component" value="Unassembled WGS sequence"/>
</dbReference>
<feature type="transmembrane region" description="Helical" evidence="1">
    <location>
        <begin position="105"/>
        <end position="124"/>
    </location>
</feature>
<keyword evidence="1" id="KW-1133">Transmembrane helix</keyword>
<keyword evidence="1" id="KW-0812">Transmembrane</keyword>
<keyword evidence="3" id="KW-1185">Reference proteome</keyword>
<feature type="transmembrane region" description="Helical" evidence="1">
    <location>
        <begin position="66"/>
        <end position="85"/>
    </location>
</feature>
<gene>
    <name evidence="2" type="ORF">IDJ76_10955</name>
</gene>
<keyword evidence="1" id="KW-0472">Membrane</keyword>
<name>A0A926NTD3_9SPHI</name>
<feature type="transmembrane region" description="Helical" evidence="1">
    <location>
        <begin position="35"/>
        <end position="54"/>
    </location>
</feature>
<evidence type="ECO:0000313" key="2">
    <source>
        <dbReference type="EMBL" id="MBD1393615.1"/>
    </source>
</evidence>
<reference evidence="2" key="1">
    <citation type="submission" date="2020-09" db="EMBL/GenBank/DDBJ databases">
        <title>Novel species of Mucilaginibacter isolated from a glacier on the Tibetan Plateau.</title>
        <authorList>
            <person name="Liu Q."/>
            <person name="Xin Y.-H."/>
        </authorList>
    </citation>
    <scope>NUCLEOTIDE SEQUENCE</scope>
    <source>
        <strain evidence="2">ZB1P21</strain>
    </source>
</reference>
<evidence type="ECO:0000313" key="3">
    <source>
        <dbReference type="Proteomes" id="UP000619078"/>
    </source>
</evidence>
<sequence>MLKSYQSIYVLVYRWSFKNFGQGKSLPQFKSMFNVSFLLIVLLANAMLFTKLMIKAHWVSMNPYSYLAIICGAVMFMLLNHFVLLNNRWLKSINAKLATVSKRNMNMFSVLLLVNVVFACGLCFL</sequence>
<comment type="caution">
    <text evidence="2">The sequence shown here is derived from an EMBL/GenBank/DDBJ whole genome shotgun (WGS) entry which is preliminary data.</text>
</comment>